<dbReference type="EMBL" id="JXXN02001051">
    <property type="protein sequence ID" value="THD25646.1"/>
    <property type="molecule type" value="Genomic_DNA"/>
</dbReference>
<accession>A0A4E0RDP8</accession>
<dbReference type="AlphaFoldDB" id="A0A4E0RDP8"/>
<reference evidence="1" key="1">
    <citation type="submission" date="2019-03" db="EMBL/GenBank/DDBJ databases">
        <title>Improved annotation for the trematode Fasciola hepatica.</title>
        <authorList>
            <person name="Choi Y.-J."/>
            <person name="Martin J."/>
            <person name="Mitreva M."/>
        </authorList>
    </citation>
    <scope>NUCLEOTIDE SEQUENCE [LARGE SCALE GENOMIC DNA]</scope>
</reference>
<evidence type="ECO:0000313" key="1">
    <source>
        <dbReference type="EMBL" id="THD25646.1"/>
    </source>
</evidence>
<comment type="caution">
    <text evidence="1">The sequence shown here is derived from an EMBL/GenBank/DDBJ whole genome shotgun (WGS) entry which is preliminary data.</text>
</comment>
<sequence>MDHIGFMIHFQSTVARYKNDPTHLLEYFISACKREPAEAIRWCTVFVPQKGYDEAIHIRERQFSRPHVIARKCIHDGSVMKQTLVKLADQMKVCLAAMNSLGYQADLNAC</sequence>
<organism evidence="1 2">
    <name type="scientific">Fasciola hepatica</name>
    <name type="common">Liver fluke</name>
    <dbReference type="NCBI Taxonomy" id="6192"/>
    <lineage>
        <taxon>Eukaryota</taxon>
        <taxon>Metazoa</taxon>
        <taxon>Spiralia</taxon>
        <taxon>Lophotrochozoa</taxon>
        <taxon>Platyhelminthes</taxon>
        <taxon>Trematoda</taxon>
        <taxon>Digenea</taxon>
        <taxon>Plagiorchiida</taxon>
        <taxon>Echinostomata</taxon>
        <taxon>Echinostomatoidea</taxon>
        <taxon>Fasciolidae</taxon>
        <taxon>Fasciola</taxon>
    </lineage>
</organism>
<evidence type="ECO:0000313" key="2">
    <source>
        <dbReference type="Proteomes" id="UP000230066"/>
    </source>
</evidence>
<protein>
    <submittedName>
        <fullName evidence="1">Uncharacterized protein</fullName>
    </submittedName>
</protein>
<name>A0A4E0RDP8_FASHE</name>
<keyword evidence="2" id="KW-1185">Reference proteome</keyword>
<gene>
    <name evidence="1" type="ORF">D915_003723</name>
</gene>
<proteinExistence type="predicted"/>
<dbReference type="Proteomes" id="UP000230066">
    <property type="component" value="Unassembled WGS sequence"/>
</dbReference>